<keyword evidence="2" id="KW-1185">Reference proteome</keyword>
<sequence>MMLRRFLDWTQTVRADRALGPKNIDMRLTESEPSANPSARLDVDAPTAIGRITVWESGDYDAEAIDLQTERSLYTDRGTLQEGGEMSKKFSPFFEALGIAL</sequence>
<dbReference type="AlphaFoldDB" id="A0A9X8D7Z6"/>
<reference evidence="1 2" key="1">
    <citation type="submission" date="2018-09" db="EMBL/GenBank/DDBJ databases">
        <title>Acidovorax cavernicola nov. sp. isolated from Gruta de las Maravillas (Aracena, Spain).</title>
        <authorList>
            <person name="Jurado V."/>
            <person name="Gutierrez-Patricio S."/>
            <person name="Gonzalez-Pimentel J.L."/>
            <person name="Miller A.Z."/>
            <person name="Laiz L."/>
            <person name="Saiz-Jimenez C."/>
        </authorList>
    </citation>
    <scope>NUCLEOTIDE SEQUENCE [LARGE SCALE GENOMIC DNA]</scope>
    <source>
        <strain evidence="1 2">1011MAR4D40.2</strain>
    </source>
</reference>
<proteinExistence type="predicted"/>
<gene>
    <name evidence="1" type="ORF">D3H34_05180</name>
</gene>
<dbReference type="Pfam" id="PF24689">
    <property type="entry name" value="TriTu"/>
    <property type="match status" value="1"/>
</dbReference>
<evidence type="ECO:0000313" key="1">
    <source>
        <dbReference type="EMBL" id="RIX84107.1"/>
    </source>
</evidence>
<dbReference type="Proteomes" id="UP000265619">
    <property type="component" value="Unassembled WGS sequence"/>
</dbReference>
<dbReference type="EMBL" id="QXMN01000003">
    <property type="protein sequence ID" value="RIX84107.1"/>
    <property type="molecule type" value="Genomic_DNA"/>
</dbReference>
<evidence type="ECO:0000313" key="2">
    <source>
        <dbReference type="Proteomes" id="UP000265619"/>
    </source>
</evidence>
<comment type="caution">
    <text evidence="1">The sequence shown here is derived from an EMBL/GenBank/DDBJ whole genome shotgun (WGS) entry which is preliminary data.</text>
</comment>
<accession>A0A9X8D7Z6</accession>
<protein>
    <submittedName>
        <fullName evidence="1">Uncharacterized protein</fullName>
    </submittedName>
</protein>
<organism evidence="1 2">
    <name type="scientific">Acidovorax cavernicola</name>
    <dbReference type="NCBI Taxonomy" id="1675792"/>
    <lineage>
        <taxon>Bacteria</taxon>
        <taxon>Pseudomonadati</taxon>
        <taxon>Pseudomonadota</taxon>
        <taxon>Betaproteobacteria</taxon>
        <taxon>Burkholderiales</taxon>
        <taxon>Comamonadaceae</taxon>
        <taxon>Acidovorax</taxon>
    </lineage>
</organism>
<dbReference type="RefSeq" id="WP_119552365.1">
    <property type="nucleotide sequence ID" value="NZ_QXMN01000003.1"/>
</dbReference>
<name>A0A9X8D7Z6_9BURK</name>
<dbReference type="InterPro" id="IPR057062">
    <property type="entry name" value="TriTu"/>
</dbReference>